<dbReference type="KEGG" id="fcy:FRACYDRAFT_247433"/>
<dbReference type="EMBL" id="KV784372">
    <property type="protein sequence ID" value="OEU10384.1"/>
    <property type="molecule type" value="Genomic_DNA"/>
</dbReference>
<evidence type="ECO:0000313" key="1">
    <source>
        <dbReference type="EMBL" id="OEU10384.1"/>
    </source>
</evidence>
<reference evidence="1 2" key="1">
    <citation type="submission" date="2016-09" db="EMBL/GenBank/DDBJ databases">
        <title>Extensive genetic diversity and differential bi-allelic expression allows diatom success in the polar Southern Ocean.</title>
        <authorList>
            <consortium name="DOE Joint Genome Institute"/>
            <person name="Mock T."/>
            <person name="Otillar R.P."/>
            <person name="Strauss J."/>
            <person name="Dupont C."/>
            <person name="Frickenhaus S."/>
            <person name="Maumus F."/>
            <person name="Mcmullan M."/>
            <person name="Sanges R."/>
            <person name="Schmutz J."/>
            <person name="Toseland A."/>
            <person name="Valas R."/>
            <person name="Veluchamy A."/>
            <person name="Ward B.J."/>
            <person name="Allen A."/>
            <person name="Barry K."/>
            <person name="Falciatore A."/>
            <person name="Ferrante M."/>
            <person name="Fortunato A.E."/>
            <person name="Gloeckner G."/>
            <person name="Gruber A."/>
            <person name="Hipkin R."/>
            <person name="Janech M."/>
            <person name="Kroth P."/>
            <person name="Leese F."/>
            <person name="Lindquist E."/>
            <person name="Lyon B.R."/>
            <person name="Martin J."/>
            <person name="Mayer C."/>
            <person name="Parker M."/>
            <person name="Quesneville H."/>
            <person name="Raymond J."/>
            <person name="Uhlig C."/>
            <person name="Valentin K.U."/>
            <person name="Worden A.Z."/>
            <person name="Armbrust E.V."/>
            <person name="Bowler C."/>
            <person name="Green B."/>
            <person name="Moulton V."/>
            <person name="Van Oosterhout C."/>
            <person name="Grigoriev I."/>
        </authorList>
    </citation>
    <scope>NUCLEOTIDE SEQUENCE [LARGE SCALE GENOMIC DNA]</scope>
    <source>
        <strain evidence="1 2">CCMP1102</strain>
    </source>
</reference>
<dbReference type="InParanoid" id="A0A1E7EX44"/>
<evidence type="ECO:0000313" key="2">
    <source>
        <dbReference type="Proteomes" id="UP000095751"/>
    </source>
</evidence>
<sequence>MKGYRNNSLYHVPIHDTADKKHALPRVNCTIPIPLNGTAGTATAASTYVAVAEPVMASGQHYYQTQPLAQAVMEPPPAVKYQQYHQYQEQSVASYSTILVASSATTDVVEQDAKECGIPEGGYRSSRGFGFVHRRTTFIYYKENNF</sequence>
<dbReference type="Proteomes" id="UP000095751">
    <property type="component" value="Unassembled WGS sequence"/>
</dbReference>
<dbReference type="AlphaFoldDB" id="A0A1E7EX44"/>
<proteinExistence type="predicted"/>
<name>A0A1E7EX44_9STRA</name>
<accession>A0A1E7EX44</accession>
<organism evidence="1 2">
    <name type="scientific">Fragilariopsis cylindrus CCMP1102</name>
    <dbReference type="NCBI Taxonomy" id="635003"/>
    <lineage>
        <taxon>Eukaryota</taxon>
        <taxon>Sar</taxon>
        <taxon>Stramenopiles</taxon>
        <taxon>Ochrophyta</taxon>
        <taxon>Bacillariophyta</taxon>
        <taxon>Bacillariophyceae</taxon>
        <taxon>Bacillariophycidae</taxon>
        <taxon>Bacillariales</taxon>
        <taxon>Bacillariaceae</taxon>
        <taxon>Fragilariopsis</taxon>
    </lineage>
</organism>
<gene>
    <name evidence="1" type="ORF">FRACYDRAFT_247433</name>
</gene>
<keyword evidence="2" id="KW-1185">Reference proteome</keyword>
<protein>
    <submittedName>
        <fullName evidence="1">Uncharacterized protein</fullName>
    </submittedName>
</protein>